<evidence type="ECO:0000256" key="6">
    <source>
        <dbReference type="ARBA" id="ARBA00022833"/>
    </source>
</evidence>
<dbReference type="PANTHER" id="PTHR43690:SF17">
    <property type="entry name" value="PROTEIN YHJJ"/>
    <property type="match status" value="1"/>
</dbReference>
<dbReference type="Pfam" id="PF00675">
    <property type="entry name" value="Peptidase_M16"/>
    <property type="match status" value="1"/>
</dbReference>
<dbReference type="InterPro" id="IPR011765">
    <property type="entry name" value="Pept_M16_N"/>
</dbReference>
<comment type="cofactor">
    <cofactor evidence="1">
        <name>Zn(2+)</name>
        <dbReference type="ChEBI" id="CHEBI:29105"/>
    </cofactor>
</comment>
<dbReference type="RefSeq" id="WP_132693392.1">
    <property type="nucleotide sequence ID" value="NZ_SLVM01000002.1"/>
</dbReference>
<dbReference type="InterPro" id="IPR001431">
    <property type="entry name" value="Pept_M16_Zn_BS"/>
</dbReference>
<evidence type="ECO:0000313" key="13">
    <source>
        <dbReference type="Proteomes" id="UP000295277"/>
    </source>
</evidence>
<comment type="similarity">
    <text evidence="2 8">Belongs to the peptidase M16 family.</text>
</comment>
<evidence type="ECO:0000259" key="11">
    <source>
        <dbReference type="Pfam" id="PF05193"/>
    </source>
</evidence>
<dbReference type="InterPro" id="IPR050626">
    <property type="entry name" value="Peptidase_M16"/>
</dbReference>
<dbReference type="Pfam" id="PF05193">
    <property type="entry name" value="Peptidase_M16_C"/>
    <property type="match status" value="1"/>
</dbReference>
<dbReference type="EMBL" id="SLVM01000002">
    <property type="protein sequence ID" value="TCM87631.1"/>
    <property type="molecule type" value="Genomic_DNA"/>
</dbReference>
<evidence type="ECO:0000256" key="7">
    <source>
        <dbReference type="ARBA" id="ARBA00023049"/>
    </source>
</evidence>
<dbReference type="PANTHER" id="PTHR43690">
    <property type="entry name" value="NARDILYSIN"/>
    <property type="match status" value="1"/>
</dbReference>
<dbReference type="InterPro" id="IPR007863">
    <property type="entry name" value="Peptidase_M16_C"/>
</dbReference>
<sequence length="448" mass="48892">MHAIRLAFLAFLLMALPTRAENVAAFTLENGLEVVVIEDHRAPVVVQMVWYRVGAADEPPGKSGIAHFLEHLMFKGTETLAPGEFSAIVQANGGSDNAFTSWDYTAYFQRVAADRLGLMMQIEADRMANLRLAAEDVLTERDVVLEERNQRTENDPGALFSEQRRAAQYQNHPYGIPIIGWRHEIEGLSKADALDFYETYYAPNNAILVVAGDVTADAVRALAEEHYGTLAPSQALPERIRPQEPPQRAERRLTFADPRVGQPYVLRTYLAPERDPGAQETAAALTYLAEILGGEGANSVLGDKLQFDAQTAIHSSAFYDGLSLDATTFGLVVVPAPGVTLAEAEAALDAALAEFLEEGIDPTLFETLKMRMRAAEIYALDSVQGRARRYGAALASGLTVQDVQDWPAILQAVTPEDVMAAAHAVLDRANAVTGWLERPAESRSEVSQ</sequence>
<dbReference type="Gene3D" id="3.30.830.10">
    <property type="entry name" value="Metalloenzyme, LuxS/M16 peptidase-like"/>
    <property type="match status" value="2"/>
</dbReference>
<dbReference type="OrthoDB" id="9811314at2"/>
<protein>
    <submittedName>
        <fullName evidence="12">Zinc protease</fullName>
    </submittedName>
</protein>
<feature type="domain" description="Peptidase M16 N-terminal" evidence="10">
    <location>
        <begin position="34"/>
        <end position="179"/>
    </location>
</feature>
<evidence type="ECO:0000256" key="3">
    <source>
        <dbReference type="ARBA" id="ARBA00022670"/>
    </source>
</evidence>
<feature type="signal peptide" evidence="9">
    <location>
        <begin position="1"/>
        <end position="20"/>
    </location>
</feature>
<dbReference type="Proteomes" id="UP000295277">
    <property type="component" value="Unassembled WGS sequence"/>
</dbReference>
<evidence type="ECO:0000256" key="9">
    <source>
        <dbReference type="SAM" id="SignalP"/>
    </source>
</evidence>
<evidence type="ECO:0000259" key="10">
    <source>
        <dbReference type="Pfam" id="PF00675"/>
    </source>
</evidence>
<keyword evidence="5" id="KW-0378">Hydrolase</keyword>
<evidence type="ECO:0000313" key="12">
    <source>
        <dbReference type="EMBL" id="TCM87631.1"/>
    </source>
</evidence>
<proteinExistence type="inferred from homology"/>
<dbReference type="GO" id="GO:0004222">
    <property type="term" value="F:metalloendopeptidase activity"/>
    <property type="evidence" value="ECO:0007669"/>
    <property type="project" value="InterPro"/>
</dbReference>
<keyword evidence="3 12" id="KW-0645">Protease</keyword>
<reference evidence="12 13" key="1">
    <citation type="submission" date="2019-03" db="EMBL/GenBank/DDBJ databases">
        <title>Genomic Encyclopedia of Type Strains, Phase IV (KMG-IV): sequencing the most valuable type-strain genomes for metagenomic binning, comparative biology and taxonomic classification.</title>
        <authorList>
            <person name="Goeker M."/>
        </authorList>
    </citation>
    <scope>NUCLEOTIDE SEQUENCE [LARGE SCALE GENOMIC DNA]</scope>
    <source>
        <strain evidence="12 13">DSM 21153</strain>
    </source>
</reference>
<evidence type="ECO:0000256" key="1">
    <source>
        <dbReference type="ARBA" id="ARBA00001947"/>
    </source>
</evidence>
<evidence type="ECO:0000256" key="8">
    <source>
        <dbReference type="RuleBase" id="RU004447"/>
    </source>
</evidence>
<keyword evidence="7" id="KW-0482">Metalloprotease</keyword>
<dbReference type="GO" id="GO:0006508">
    <property type="term" value="P:proteolysis"/>
    <property type="evidence" value="ECO:0007669"/>
    <property type="project" value="UniProtKB-KW"/>
</dbReference>
<comment type="caution">
    <text evidence="12">The sequence shown here is derived from an EMBL/GenBank/DDBJ whole genome shotgun (WGS) entry which is preliminary data.</text>
</comment>
<dbReference type="InterPro" id="IPR011249">
    <property type="entry name" value="Metalloenz_LuxS/M16"/>
</dbReference>
<dbReference type="SUPFAM" id="SSF63411">
    <property type="entry name" value="LuxS/MPP-like metallohydrolase"/>
    <property type="match status" value="2"/>
</dbReference>
<organism evidence="12 13">
    <name type="scientific">Rhodovulum steppense</name>
    <dbReference type="NCBI Taxonomy" id="540251"/>
    <lineage>
        <taxon>Bacteria</taxon>
        <taxon>Pseudomonadati</taxon>
        <taxon>Pseudomonadota</taxon>
        <taxon>Alphaproteobacteria</taxon>
        <taxon>Rhodobacterales</taxon>
        <taxon>Paracoccaceae</taxon>
        <taxon>Rhodovulum</taxon>
    </lineage>
</organism>
<feature type="domain" description="Peptidase M16 C-terminal" evidence="11">
    <location>
        <begin position="188"/>
        <end position="371"/>
    </location>
</feature>
<keyword evidence="13" id="KW-1185">Reference proteome</keyword>
<evidence type="ECO:0000256" key="5">
    <source>
        <dbReference type="ARBA" id="ARBA00022801"/>
    </source>
</evidence>
<evidence type="ECO:0000256" key="4">
    <source>
        <dbReference type="ARBA" id="ARBA00022723"/>
    </source>
</evidence>
<evidence type="ECO:0000256" key="2">
    <source>
        <dbReference type="ARBA" id="ARBA00007261"/>
    </source>
</evidence>
<keyword evidence="4" id="KW-0479">Metal-binding</keyword>
<accession>A0A4R1Z1X1</accession>
<dbReference type="AlphaFoldDB" id="A0A4R1Z1X1"/>
<gene>
    <name evidence="12" type="ORF">EV216_102186</name>
</gene>
<keyword evidence="9" id="KW-0732">Signal</keyword>
<keyword evidence="6" id="KW-0862">Zinc</keyword>
<dbReference type="PROSITE" id="PS00143">
    <property type="entry name" value="INSULINASE"/>
    <property type="match status" value="1"/>
</dbReference>
<name>A0A4R1Z1X1_9RHOB</name>
<feature type="chain" id="PRO_5020194461" evidence="9">
    <location>
        <begin position="21"/>
        <end position="448"/>
    </location>
</feature>
<dbReference type="GO" id="GO:0046872">
    <property type="term" value="F:metal ion binding"/>
    <property type="evidence" value="ECO:0007669"/>
    <property type="project" value="UniProtKB-KW"/>
</dbReference>